<sequence length="317" mass="32825">MTRFGAVRRRVADSAPVVRLVRTVGRYRDRDGNHHAAALTFFTLLALVPLLMLAVAATGFVLAADGVVLAQLDAALAVALPVGASGAVGGVVHTVVAERGRLGILALAIALFSGWSWIAHVRDSVTVMLGQPRPRGRLWRTVLSDVVTLLGIGVAMVLSFASAALTGRIGTRVLETLGLGGTPVARIVLTAGSLVIGLVANWVVVGWCLAKLPRARRPVREVLVPAAVGALGLAALQQLGGLYLRLLTHSPAVATLGALVGLLLFVYTLMRWLLLVTVWSATSATDAEVTTTGGLRRAGGTLAVGASAGLAAKVLRM</sequence>
<keyword evidence="8" id="KW-1185">Reference proteome</keyword>
<accession>A0A7Y9DRW9</accession>
<evidence type="ECO:0000256" key="6">
    <source>
        <dbReference type="SAM" id="Phobius"/>
    </source>
</evidence>
<keyword evidence="5 6" id="KW-0472">Membrane</keyword>
<reference evidence="7 8" key="1">
    <citation type="submission" date="2020-07" db="EMBL/GenBank/DDBJ databases">
        <title>Sequencing the genomes of 1000 actinobacteria strains.</title>
        <authorList>
            <person name="Klenk H.-P."/>
        </authorList>
    </citation>
    <scope>NUCLEOTIDE SEQUENCE [LARGE SCALE GENOMIC DNA]</scope>
    <source>
        <strain evidence="7 8">DSM 45772</strain>
    </source>
</reference>
<dbReference type="GO" id="GO:0005886">
    <property type="term" value="C:plasma membrane"/>
    <property type="evidence" value="ECO:0007669"/>
    <property type="project" value="UniProtKB-SubCell"/>
</dbReference>
<feature type="transmembrane region" description="Helical" evidence="6">
    <location>
        <begin position="222"/>
        <end position="244"/>
    </location>
</feature>
<dbReference type="PIRSF" id="PIRSF035875">
    <property type="entry name" value="RNase_BN"/>
    <property type="match status" value="1"/>
</dbReference>
<name>A0A7Y9DRW9_9PSEU</name>
<evidence type="ECO:0000256" key="5">
    <source>
        <dbReference type="ARBA" id="ARBA00023136"/>
    </source>
</evidence>
<dbReference type="PANTHER" id="PTHR30213:SF1">
    <property type="entry name" value="INNER MEMBRANE PROTEIN YHJD"/>
    <property type="match status" value="1"/>
</dbReference>
<feature type="transmembrane region" description="Helical" evidence="6">
    <location>
        <begin position="102"/>
        <end position="121"/>
    </location>
</feature>
<feature type="transmembrane region" description="Helical" evidence="6">
    <location>
        <begin position="185"/>
        <end position="210"/>
    </location>
</feature>
<gene>
    <name evidence="7" type="ORF">BJ983_000361</name>
</gene>
<protein>
    <submittedName>
        <fullName evidence="7">Membrane protein</fullName>
    </submittedName>
</protein>
<dbReference type="AlphaFoldDB" id="A0A7Y9DRW9"/>
<evidence type="ECO:0000313" key="8">
    <source>
        <dbReference type="Proteomes" id="UP000535890"/>
    </source>
</evidence>
<dbReference type="Proteomes" id="UP000535890">
    <property type="component" value="Unassembled WGS sequence"/>
</dbReference>
<evidence type="ECO:0000313" key="7">
    <source>
        <dbReference type="EMBL" id="NYD34259.1"/>
    </source>
</evidence>
<feature type="transmembrane region" description="Helical" evidence="6">
    <location>
        <begin position="250"/>
        <end position="270"/>
    </location>
</feature>
<keyword evidence="4 6" id="KW-1133">Transmembrane helix</keyword>
<evidence type="ECO:0000256" key="1">
    <source>
        <dbReference type="ARBA" id="ARBA00004651"/>
    </source>
</evidence>
<evidence type="ECO:0000256" key="4">
    <source>
        <dbReference type="ARBA" id="ARBA00022989"/>
    </source>
</evidence>
<dbReference type="Pfam" id="PF03631">
    <property type="entry name" value="Virul_fac_BrkB"/>
    <property type="match status" value="1"/>
</dbReference>
<feature type="transmembrane region" description="Helical" evidence="6">
    <location>
        <begin position="36"/>
        <end position="62"/>
    </location>
</feature>
<proteinExistence type="predicted"/>
<comment type="subcellular location">
    <subcellularLocation>
        <location evidence="1">Cell membrane</location>
        <topology evidence="1">Multi-pass membrane protein</topology>
    </subcellularLocation>
</comment>
<dbReference type="RefSeq" id="WP_179792224.1">
    <property type="nucleotide sequence ID" value="NZ_BAABHP010000030.1"/>
</dbReference>
<organism evidence="7 8">
    <name type="scientific">Actinomycetospora corticicola</name>
    <dbReference type="NCBI Taxonomy" id="663602"/>
    <lineage>
        <taxon>Bacteria</taxon>
        <taxon>Bacillati</taxon>
        <taxon>Actinomycetota</taxon>
        <taxon>Actinomycetes</taxon>
        <taxon>Pseudonocardiales</taxon>
        <taxon>Pseudonocardiaceae</taxon>
        <taxon>Actinomycetospora</taxon>
    </lineage>
</organism>
<evidence type="ECO:0000256" key="2">
    <source>
        <dbReference type="ARBA" id="ARBA00022475"/>
    </source>
</evidence>
<feature type="transmembrane region" description="Helical" evidence="6">
    <location>
        <begin position="74"/>
        <end position="96"/>
    </location>
</feature>
<dbReference type="PANTHER" id="PTHR30213">
    <property type="entry name" value="INNER MEMBRANE PROTEIN YHJD"/>
    <property type="match status" value="1"/>
</dbReference>
<dbReference type="EMBL" id="JACCBN010000001">
    <property type="protein sequence ID" value="NYD34259.1"/>
    <property type="molecule type" value="Genomic_DNA"/>
</dbReference>
<dbReference type="InterPro" id="IPR017039">
    <property type="entry name" value="Virul_fac_BrkB"/>
</dbReference>
<comment type="caution">
    <text evidence="7">The sequence shown here is derived from an EMBL/GenBank/DDBJ whole genome shotgun (WGS) entry which is preliminary data.</text>
</comment>
<keyword evidence="2" id="KW-1003">Cell membrane</keyword>
<evidence type="ECO:0000256" key="3">
    <source>
        <dbReference type="ARBA" id="ARBA00022692"/>
    </source>
</evidence>
<keyword evidence="3 6" id="KW-0812">Transmembrane</keyword>